<dbReference type="PANTHER" id="PTHR13393:SF0">
    <property type="entry name" value="RNA N6-ADENOSINE-METHYLTRANSFERASE METTL16"/>
    <property type="match status" value="1"/>
</dbReference>
<evidence type="ECO:0000313" key="7">
    <source>
        <dbReference type="EMBL" id="KAJ8880520.1"/>
    </source>
</evidence>
<feature type="compositionally biased region" description="Polar residues" evidence="6">
    <location>
        <begin position="442"/>
        <end position="452"/>
    </location>
</feature>
<feature type="region of interest" description="Disordered" evidence="6">
    <location>
        <begin position="240"/>
        <end position="264"/>
    </location>
</feature>
<dbReference type="Gene3D" id="3.40.50.150">
    <property type="entry name" value="Vaccinia Virus protein VP39"/>
    <property type="match status" value="1"/>
</dbReference>
<dbReference type="Proteomes" id="UP001159363">
    <property type="component" value="Chromosome 5"/>
</dbReference>
<keyword evidence="2 5" id="KW-0489">Methyltransferase</keyword>
<dbReference type="InterPro" id="IPR029063">
    <property type="entry name" value="SAM-dependent_MTases_sf"/>
</dbReference>
<keyword evidence="8" id="KW-1185">Reference proteome</keyword>
<comment type="caution">
    <text evidence="7">The sequence shown here is derived from an EMBL/GenBank/DDBJ whole genome shotgun (WGS) entry which is preliminary data.</text>
</comment>
<evidence type="ECO:0000256" key="1">
    <source>
        <dbReference type="ARBA" id="ARBA00005878"/>
    </source>
</evidence>
<dbReference type="PANTHER" id="PTHR13393">
    <property type="entry name" value="SAM-DEPENDENT METHYLTRANSFERASE"/>
    <property type="match status" value="1"/>
</dbReference>
<dbReference type="SUPFAM" id="SSF53335">
    <property type="entry name" value="S-adenosyl-L-methionine-dependent methyltransferases"/>
    <property type="match status" value="1"/>
</dbReference>
<sequence>MVQGRELCASGEPRENLSVLPNEIATCQQQVREQAWAFWNLNVIRAERPCSQHSLCIRCHPRIMYCTPPNFKEMAIRYPKFRKFAIQELSGRMTIDFKNPAALQALTITLLEKDFGLNVEIPLDRLVPTVPSRFNYVLWIEDLLQAAGSAGIEVRGIDIGAGASCIYSLLAAKTKGWHMLATEVDSDSYKYAVENVHRNNLQHLVQVKQTDTGVVLQGIVSEGQQYDFCMCNPPFFSSEEELDSESKSRSPARPPPHSCRTGSPSDVVVSGGEVAFISRIIEESKELGTMIRIYSSLLGHKSSMDPVKSLLQKAGVSSMVDTAFCQGRTTRWYIAWTFVASCNLQQAQHHDAQPYKKKDKPPLRWVVPQPSDSALYTLTTVGIRVKEMLQQLQMSVRGLRSNDKVQSFQVTAFNNTWSNQRKKRRAAVHSDSLNKDDPASTIPGSGQQSFKHSTAAEVPNTRCDARSASENASSNIGHEGEAYSECAAAVGFSEMNGPAVAQEMDPVHKDTGPGGTTGGQSVSHKRKLEDIISLSKKLKTDMQGCLLRAGVMVSKSGDDIHLEMTFVEGTGGRESLHQVMQYFKNRLKL</sequence>
<evidence type="ECO:0000256" key="3">
    <source>
        <dbReference type="ARBA" id="ARBA00022679"/>
    </source>
</evidence>
<dbReference type="CDD" id="cd02440">
    <property type="entry name" value="AdoMet_MTases"/>
    <property type="match status" value="1"/>
</dbReference>
<reference evidence="7 8" key="1">
    <citation type="submission" date="2023-02" db="EMBL/GenBank/DDBJ databases">
        <title>LHISI_Scaffold_Assembly.</title>
        <authorList>
            <person name="Stuart O.P."/>
            <person name="Cleave R."/>
            <person name="Magrath M.J.L."/>
            <person name="Mikheyev A.S."/>
        </authorList>
    </citation>
    <scope>NUCLEOTIDE SEQUENCE [LARGE SCALE GENOMIC DNA]</scope>
    <source>
        <strain evidence="7">Daus_M_001</strain>
        <tissue evidence="7">Leg muscle</tissue>
    </source>
</reference>
<evidence type="ECO:0000256" key="2">
    <source>
        <dbReference type="ARBA" id="ARBA00022603"/>
    </source>
</evidence>
<protein>
    <recommendedName>
        <fullName evidence="5">U6 small nuclear RNA (adenine-(43)-N(6))-methyltransferase</fullName>
        <ecNumber evidence="5">2.1.1.-</ecNumber>
    </recommendedName>
</protein>
<keyword evidence="3 5" id="KW-0808">Transferase</keyword>
<dbReference type="InterPro" id="IPR017182">
    <property type="entry name" value="METTL16/PsiM"/>
</dbReference>
<accession>A0ABQ9H8A8</accession>
<comment type="similarity">
    <text evidence="1 5">Belongs to the methyltransferase superfamily. METTL16/RlmF family.</text>
</comment>
<evidence type="ECO:0000313" key="8">
    <source>
        <dbReference type="Proteomes" id="UP001159363"/>
    </source>
</evidence>
<feature type="region of interest" description="Disordered" evidence="6">
    <location>
        <begin position="419"/>
        <end position="459"/>
    </location>
</feature>
<keyword evidence="4" id="KW-0949">S-adenosyl-L-methionine</keyword>
<name>A0ABQ9H8A8_9NEOP</name>
<dbReference type="EMBL" id="JARBHB010000006">
    <property type="protein sequence ID" value="KAJ8880520.1"/>
    <property type="molecule type" value="Genomic_DNA"/>
</dbReference>
<gene>
    <name evidence="7" type="ORF">PR048_016990</name>
</gene>
<evidence type="ECO:0000256" key="5">
    <source>
        <dbReference type="PIRNR" id="PIRNR037350"/>
    </source>
</evidence>
<dbReference type="PIRSF" id="PIRSF037350">
    <property type="entry name" value="Mtase_ZK1128_prd"/>
    <property type="match status" value="1"/>
</dbReference>
<proteinExistence type="inferred from homology"/>
<dbReference type="EC" id="2.1.1.-" evidence="5"/>
<evidence type="ECO:0000256" key="6">
    <source>
        <dbReference type="SAM" id="MobiDB-lite"/>
    </source>
</evidence>
<dbReference type="InterPro" id="IPR010286">
    <property type="entry name" value="METTL16/RlmF"/>
</dbReference>
<evidence type="ECO:0000256" key="4">
    <source>
        <dbReference type="ARBA" id="ARBA00022691"/>
    </source>
</evidence>
<organism evidence="7 8">
    <name type="scientific">Dryococelus australis</name>
    <dbReference type="NCBI Taxonomy" id="614101"/>
    <lineage>
        <taxon>Eukaryota</taxon>
        <taxon>Metazoa</taxon>
        <taxon>Ecdysozoa</taxon>
        <taxon>Arthropoda</taxon>
        <taxon>Hexapoda</taxon>
        <taxon>Insecta</taxon>
        <taxon>Pterygota</taxon>
        <taxon>Neoptera</taxon>
        <taxon>Polyneoptera</taxon>
        <taxon>Phasmatodea</taxon>
        <taxon>Verophasmatodea</taxon>
        <taxon>Anareolatae</taxon>
        <taxon>Phasmatidae</taxon>
        <taxon>Eurycanthinae</taxon>
        <taxon>Dryococelus</taxon>
    </lineage>
</organism>
<dbReference type="Pfam" id="PF05971">
    <property type="entry name" value="Methyltransf_10"/>
    <property type="match status" value="1"/>
</dbReference>